<proteinExistence type="predicted"/>
<dbReference type="AlphaFoldDB" id="A0AAW2UJW7"/>
<comment type="caution">
    <text evidence="1">The sequence shown here is derived from an EMBL/GenBank/DDBJ whole genome shotgun (WGS) entry which is preliminary data.</text>
</comment>
<accession>A0AAW2UJW7</accession>
<evidence type="ECO:0000313" key="1">
    <source>
        <dbReference type="EMBL" id="KAL0416657.1"/>
    </source>
</evidence>
<protein>
    <recommendedName>
        <fullName evidence="2">MULE transposase domain-containing protein</fullName>
    </recommendedName>
</protein>
<reference evidence="1" key="2">
    <citation type="journal article" date="2024" name="Plant">
        <title>Genomic evolution and insights into agronomic trait innovations of Sesamum species.</title>
        <authorList>
            <person name="Miao H."/>
            <person name="Wang L."/>
            <person name="Qu L."/>
            <person name="Liu H."/>
            <person name="Sun Y."/>
            <person name="Le M."/>
            <person name="Wang Q."/>
            <person name="Wei S."/>
            <person name="Zheng Y."/>
            <person name="Lin W."/>
            <person name="Duan Y."/>
            <person name="Cao H."/>
            <person name="Xiong S."/>
            <person name="Wang X."/>
            <person name="Wei L."/>
            <person name="Li C."/>
            <person name="Ma Q."/>
            <person name="Ju M."/>
            <person name="Zhao R."/>
            <person name="Li G."/>
            <person name="Mu C."/>
            <person name="Tian Q."/>
            <person name="Mei H."/>
            <person name="Zhang T."/>
            <person name="Gao T."/>
            <person name="Zhang H."/>
        </authorList>
    </citation>
    <scope>NUCLEOTIDE SEQUENCE</scope>
    <source>
        <strain evidence="1">KEN1</strain>
    </source>
</reference>
<evidence type="ECO:0008006" key="2">
    <source>
        <dbReference type="Google" id="ProtNLM"/>
    </source>
</evidence>
<reference evidence="1" key="1">
    <citation type="submission" date="2020-06" db="EMBL/GenBank/DDBJ databases">
        <authorList>
            <person name="Li T."/>
            <person name="Hu X."/>
            <person name="Zhang T."/>
            <person name="Song X."/>
            <person name="Zhang H."/>
            <person name="Dai N."/>
            <person name="Sheng W."/>
            <person name="Hou X."/>
            <person name="Wei L."/>
        </authorList>
    </citation>
    <scope>NUCLEOTIDE SEQUENCE</scope>
    <source>
        <strain evidence="1">KEN1</strain>
        <tissue evidence="1">Leaf</tissue>
    </source>
</reference>
<dbReference type="PANTHER" id="PTHR31973">
    <property type="entry name" value="POLYPROTEIN, PUTATIVE-RELATED"/>
    <property type="match status" value="1"/>
</dbReference>
<sequence length="150" mass="16798">MLMLQGNPSAQYALLWDYADEVKRSNPGSTVILDTDQNLFDRFFVCLHALRMNFLVGCRPVICVDGCHHKGPHGGVLLAVVGIDPNNNLFPISYVVNIGCVRHLHSNFKSNGFRGLAFKNGLWKAARETTVNQFNKRMKEMNDLDEGAYA</sequence>
<organism evidence="1">
    <name type="scientific">Sesamum latifolium</name>
    <dbReference type="NCBI Taxonomy" id="2727402"/>
    <lineage>
        <taxon>Eukaryota</taxon>
        <taxon>Viridiplantae</taxon>
        <taxon>Streptophyta</taxon>
        <taxon>Embryophyta</taxon>
        <taxon>Tracheophyta</taxon>
        <taxon>Spermatophyta</taxon>
        <taxon>Magnoliopsida</taxon>
        <taxon>eudicotyledons</taxon>
        <taxon>Gunneridae</taxon>
        <taxon>Pentapetalae</taxon>
        <taxon>asterids</taxon>
        <taxon>lamiids</taxon>
        <taxon>Lamiales</taxon>
        <taxon>Pedaliaceae</taxon>
        <taxon>Sesamum</taxon>
    </lineage>
</organism>
<dbReference type="PANTHER" id="PTHR31973:SF187">
    <property type="entry name" value="MUTATOR TRANSPOSASE MUDRA PROTEIN"/>
    <property type="match status" value="1"/>
</dbReference>
<dbReference type="EMBL" id="JACGWN010000012">
    <property type="protein sequence ID" value="KAL0416657.1"/>
    <property type="molecule type" value="Genomic_DNA"/>
</dbReference>
<gene>
    <name evidence="1" type="ORF">Slati_3497600</name>
</gene>
<name>A0AAW2UJW7_9LAMI</name>